<dbReference type="EMBL" id="CAUYUJ010018877">
    <property type="protein sequence ID" value="CAK0886979.1"/>
    <property type="molecule type" value="Genomic_DNA"/>
</dbReference>
<sequence length="148" mass="16383">MGTHPLLANSQFGGAQRSGADLPAGAPPVQYAQRSAPLEELRVSFLFVGGAASWPLVISPRGVPEPLDLCRVGSLHGFQNRREAVLWRRSGRSKETNLLQAPPHLNLSLKFLWTRVARKLRSVFCLLLFCSVLCTTPAQFCSDWFRPL</sequence>
<feature type="region of interest" description="Disordered" evidence="1">
    <location>
        <begin position="1"/>
        <end position="26"/>
    </location>
</feature>
<dbReference type="Proteomes" id="UP001189429">
    <property type="component" value="Unassembled WGS sequence"/>
</dbReference>
<accession>A0ABN9WK93</accession>
<evidence type="ECO:0000256" key="1">
    <source>
        <dbReference type="SAM" id="MobiDB-lite"/>
    </source>
</evidence>
<gene>
    <name evidence="2" type="ORF">PCOR1329_LOCUS68181</name>
</gene>
<protein>
    <submittedName>
        <fullName evidence="2">Uncharacterized protein</fullName>
    </submittedName>
</protein>
<organism evidence="2 3">
    <name type="scientific">Prorocentrum cordatum</name>
    <dbReference type="NCBI Taxonomy" id="2364126"/>
    <lineage>
        <taxon>Eukaryota</taxon>
        <taxon>Sar</taxon>
        <taxon>Alveolata</taxon>
        <taxon>Dinophyceae</taxon>
        <taxon>Prorocentrales</taxon>
        <taxon>Prorocentraceae</taxon>
        <taxon>Prorocentrum</taxon>
    </lineage>
</organism>
<comment type="caution">
    <text evidence="2">The sequence shown here is derived from an EMBL/GenBank/DDBJ whole genome shotgun (WGS) entry which is preliminary data.</text>
</comment>
<name>A0ABN9WK93_9DINO</name>
<evidence type="ECO:0000313" key="3">
    <source>
        <dbReference type="Proteomes" id="UP001189429"/>
    </source>
</evidence>
<reference evidence="2" key="1">
    <citation type="submission" date="2023-10" db="EMBL/GenBank/DDBJ databases">
        <authorList>
            <person name="Chen Y."/>
            <person name="Shah S."/>
            <person name="Dougan E. K."/>
            <person name="Thang M."/>
            <person name="Chan C."/>
        </authorList>
    </citation>
    <scope>NUCLEOTIDE SEQUENCE [LARGE SCALE GENOMIC DNA]</scope>
</reference>
<proteinExistence type="predicted"/>
<keyword evidence="3" id="KW-1185">Reference proteome</keyword>
<evidence type="ECO:0000313" key="2">
    <source>
        <dbReference type="EMBL" id="CAK0886979.1"/>
    </source>
</evidence>